<gene>
    <name evidence="1" type="ORF">CCMP2556_LOCUS53956</name>
</gene>
<proteinExistence type="predicted"/>
<evidence type="ECO:0000313" key="1">
    <source>
        <dbReference type="EMBL" id="CAK9116341.1"/>
    </source>
</evidence>
<feature type="non-terminal residue" evidence="1">
    <location>
        <position position="99"/>
    </location>
</feature>
<organism evidence="1 2">
    <name type="scientific">Durusdinium trenchii</name>
    <dbReference type="NCBI Taxonomy" id="1381693"/>
    <lineage>
        <taxon>Eukaryota</taxon>
        <taxon>Sar</taxon>
        <taxon>Alveolata</taxon>
        <taxon>Dinophyceae</taxon>
        <taxon>Suessiales</taxon>
        <taxon>Symbiodiniaceae</taxon>
        <taxon>Durusdinium</taxon>
    </lineage>
</organism>
<keyword evidence="2" id="KW-1185">Reference proteome</keyword>
<comment type="caution">
    <text evidence="1">The sequence shown here is derived from an EMBL/GenBank/DDBJ whole genome shotgun (WGS) entry which is preliminary data.</text>
</comment>
<evidence type="ECO:0000313" key="2">
    <source>
        <dbReference type="Proteomes" id="UP001642484"/>
    </source>
</evidence>
<protein>
    <submittedName>
        <fullName evidence="1">Uncharacterized protein</fullName>
    </submittedName>
</protein>
<reference evidence="1 2" key="1">
    <citation type="submission" date="2024-02" db="EMBL/GenBank/DDBJ databases">
        <authorList>
            <person name="Chen Y."/>
            <person name="Shah S."/>
            <person name="Dougan E. K."/>
            <person name="Thang M."/>
            <person name="Chan C."/>
        </authorList>
    </citation>
    <scope>NUCLEOTIDE SEQUENCE [LARGE SCALE GENOMIC DNA]</scope>
</reference>
<accession>A0ABP0SVX2</accession>
<dbReference type="EMBL" id="CAXAMN010028373">
    <property type="protein sequence ID" value="CAK9116341.1"/>
    <property type="molecule type" value="Genomic_DNA"/>
</dbReference>
<sequence length="99" mass="11484">MRLANQELKGGFKTDMLFYHSVQWIMKDSFGHARLTREVTDSWVQRKFEHGGHYFSNEVPELSEKEIDSIPGARASLGNLDSMTFEVLERMGNRMMIKS</sequence>
<dbReference type="Proteomes" id="UP001642484">
    <property type="component" value="Unassembled WGS sequence"/>
</dbReference>
<name>A0ABP0SVX2_9DINO</name>